<evidence type="ECO:0000256" key="2">
    <source>
        <dbReference type="ARBA" id="ARBA00022552"/>
    </source>
</evidence>
<keyword evidence="6" id="KW-0963">Cytoplasm</keyword>
<feature type="binding site" evidence="6">
    <location>
        <begin position="36"/>
        <end position="38"/>
    </location>
    <ligand>
        <name>S-adenosyl-L-methionine</name>
        <dbReference type="ChEBI" id="CHEBI:59789"/>
    </ligand>
</feature>
<dbReference type="InterPro" id="IPR023397">
    <property type="entry name" value="SAM-dep_MeTrfase_MraW_recog"/>
</dbReference>
<feature type="binding site" evidence="6">
    <location>
        <position position="81"/>
    </location>
    <ligand>
        <name>S-adenosyl-L-methionine</name>
        <dbReference type="ChEBI" id="CHEBI:59789"/>
    </ligand>
</feature>
<gene>
    <name evidence="6" type="primary">rsmH</name>
    <name evidence="8" type="ORF">DKG74_07935</name>
</gene>
<dbReference type="OrthoDB" id="9806637at2"/>
<evidence type="ECO:0000313" key="9">
    <source>
        <dbReference type="Proteomes" id="UP000245461"/>
    </source>
</evidence>
<proteinExistence type="inferred from homology"/>
<feature type="binding site" evidence="6">
    <location>
        <position position="109"/>
    </location>
    <ligand>
        <name>S-adenosyl-L-methionine</name>
        <dbReference type="ChEBI" id="CHEBI:59789"/>
    </ligand>
</feature>
<dbReference type="FunFam" id="1.10.150.170:FF:000003">
    <property type="entry name" value="Ribosomal RNA small subunit methyltransferase H"/>
    <property type="match status" value="1"/>
</dbReference>
<evidence type="ECO:0000256" key="5">
    <source>
        <dbReference type="ARBA" id="ARBA00022691"/>
    </source>
</evidence>
<comment type="catalytic activity">
    <reaction evidence="6">
        <text>cytidine(1402) in 16S rRNA + S-adenosyl-L-methionine = N(4)-methylcytidine(1402) in 16S rRNA + S-adenosyl-L-homocysteine + H(+)</text>
        <dbReference type="Rhea" id="RHEA:42928"/>
        <dbReference type="Rhea" id="RHEA-COMP:10286"/>
        <dbReference type="Rhea" id="RHEA-COMP:10287"/>
        <dbReference type="ChEBI" id="CHEBI:15378"/>
        <dbReference type="ChEBI" id="CHEBI:57856"/>
        <dbReference type="ChEBI" id="CHEBI:59789"/>
        <dbReference type="ChEBI" id="CHEBI:74506"/>
        <dbReference type="ChEBI" id="CHEBI:82748"/>
        <dbReference type="EC" id="2.1.1.199"/>
    </reaction>
</comment>
<dbReference type="GO" id="GO:0071424">
    <property type="term" value="F:rRNA (cytosine-N4-)-methyltransferase activity"/>
    <property type="evidence" value="ECO:0007669"/>
    <property type="project" value="UniProtKB-UniRule"/>
</dbReference>
<name>A0A317EHC0_9PROT</name>
<dbReference type="RefSeq" id="WP_109904636.1">
    <property type="nucleotide sequence ID" value="NZ_QGLE01000003.1"/>
</dbReference>
<keyword evidence="3 6" id="KW-0489">Methyltransferase</keyword>
<comment type="function">
    <text evidence="6">Specifically methylates the N4 position of cytidine in position 1402 (C1402) of 16S rRNA.</text>
</comment>
<evidence type="ECO:0000256" key="1">
    <source>
        <dbReference type="ARBA" id="ARBA00010396"/>
    </source>
</evidence>
<dbReference type="HAMAP" id="MF_01007">
    <property type="entry name" value="16SrRNA_methyltr_H"/>
    <property type="match status" value="1"/>
</dbReference>
<evidence type="ECO:0000313" key="8">
    <source>
        <dbReference type="EMBL" id="PWR24823.1"/>
    </source>
</evidence>
<feature type="region of interest" description="Disordered" evidence="7">
    <location>
        <begin position="306"/>
        <end position="325"/>
    </location>
</feature>
<dbReference type="EC" id="2.1.1.199" evidence="6"/>
<keyword evidence="4 6" id="KW-0808">Transferase</keyword>
<evidence type="ECO:0000256" key="6">
    <source>
        <dbReference type="HAMAP-Rule" id="MF_01007"/>
    </source>
</evidence>
<feature type="binding site" evidence="6">
    <location>
        <position position="54"/>
    </location>
    <ligand>
        <name>S-adenosyl-L-methionine</name>
        <dbReference type="ChEBI" id="CHEBI:59789"/>
    </ligand>
</feature>
<dbReference type="Gene3D" id="3.40.50.150">
    <property type="entry name" value="Vaccinia Virus protein VP39"/>
    <property type="match status" value="1"/>
</dbReference>
<protein>
    <recommendedName>
        <fullName evidence="6">Ribosomal RNA small subunit methyltransferase H</fullName>
        <ecNumber evidence="6">2.1.1.199</ecNumber>
    </recommendedName>
    <alternativeName>
        <fullName evidence="6">16S rRNA m(4)C1402 methyltransferase</fullName>
    </alternativeName>
    <alternativeName>
        <fullName evidence="6">rRNA (cytosine-N(4)-)-methyltransferase RsmH</fullName>
    </alternativeName>
</protein>
<keyword evidence="5 6" id="KW-0949">S-adenosyl-L-methionine</keyword>
<dbReference type="SUPFAM" id="SSF53335">
    <property type="entry name" value="S-adenosyl-L-methionine-dependent methyltransferases"/>
    <property type="match status" value="1"/>
</dbReference>
<reference evidence="8 9" key="1">
    <citation type="submission" date="2018-05" db="EMBL/GenBank/DDBJ databases">
        <title>Zavarzinia sp. HR-AS.</title>
        <authorList>
            <person name="Lee Y."/>
            <person name="Jeon C.O."/>
        </authorList>
    </citation>
    <scope>NUCLEOTIDE SEQUENCE [LARGE SCALE GENOMIC DNA]</scope>
    <source>
        <strain evidence="8 9">HR-AS</strain>
    </source>
</reference>
<dbReference type="GO" id="GO:0005737">
    <property type="term" value="C:cytoplasm"/>
    <property type="evidence" value="ECO:0007669"/>
    <property type="project" value="UniProtKB-SubCell"/>
</dbReference>
<dbReference type="GO" id="GO:0070475">
    <property type="term" value="P:rRNA base methylation"/>
    <property type="evidence" value="ECO:0007669"/>
    <property type="project" value="UniProtKB-UniRule"/>
</dbReference>
<comment type="subcellular location">
    <subcellularLocation>
        <location evidence="6">Cytoplasm</location>
    </subcellularLocation>
</comment>
<dbReference type="Gene3D" id="1.10.150.170">
    <property type="entry name" value="Putative methyltransferase TM0872, insert domain"/>
    <property type="match status" value="1"/>
</dbReference>
<feature type="binding site" evidence="6">
    <location>
        <position position="102"/>
    </location>
    <ligand>
        <name>S-adenosyl-L-methionine</name>
        <dbReference type="ChEBI" id="CHEBI:59789"/>
    </ligand>
</feature>
<dbReference type="Proteomes" id="UP000245461">
    <property type="component" value="Unassembled WGS sequence"/>
</dbReference>
<dbReference type="Pfam" id="PF01795">
    <property type="entry name" value="Methyltransf_5"/>
    <property type="match status" value="1"/>
</dbReference>
<sequence length="325" mass="34868">MLNTDGPHISVLGREVVEAIAPQPGETIVDGTFGAGGYARAFLGAGPRLVVGIDRDPTAVARGRAFEAEFGARFAMLEGCFGDMESLLAARGIDGVDGVALDLGVSSMQFDEAERGFSFREDGPLDMRMGGPGRTAADIVNETAEEDLANIIYDFGEERASRRIARFIVAARGEAPITRTRTLADIVARAIGRGAERDRIHPATRTFQALRIAVNDELGELDRGLAAAERLLRPGGRLAVVSFHSLEDRAVKRFLSKRAGAEGAPSRHAPVRAGGRAPSFDLLFRGAAKPGDDEIRINPRARSARLRAARRTTAPAFPITEEARR</sequence>
<evidence type="ECO:0000256" key="7">
    <source>
        <dbReference type="SAM" id="MobiDB-lite"/>
    </source>
</evidence>
<dbReference type="InterPro" id="IPR002903">
    <property type="entry name" value="RsmH"/>
</dbReference>
<keyword evidence="9" id="KW-1185">Reference proteome</keyword>
<accession>A0A317EHC0</accession>
<dbReference type="PANTHER" id="PTHR11265">
    <property type="entry name" value="S-ADENOSYL-METHYLTRANSFERASE MRAW"/>
    <property type="match status" value="1"/>
</dbReference>
<dbReference type="PIRSF" id="PIRSF004486">
    <property type="entry name" value="MraW"/>
    <property type="match status" value="1"/>
</dbReference>
<dbReference type="NCBIfam" id="TIGR00006">
    <property type="entry name" value="16S rRNA (cytosine(1402)-N(4))-methyltransferase RsmH"/>
    <property type="match status" value="1"/>
</dbReference>
<evidence type="ECO:0000256" key="4">
    <source>
        <dbReference type="ARBA" id="ARBA00022679"/>
    </source>
</evidence>
<comment type="caution">
    <text evidence="8">The sequence shown here is derived from an EMBL/GenBank/DDBJ whole genome shotgun (WGS) entry which is preliminary data.</text>
</comment>
<organism evidence="8 9">
    <name type="scientific">Zavarzinia aquatilis</name>
    <dbReference type="NCBI Taxonomy" id="2211142"/>
    <lineage>
        <taxon>Bacteria</taxon>
        <taxon>Pseudomonadati</taxon>
        <taxon>Pseudomonadota</taxon>
        <taxon>Alphaproteobacteria</taxon>
        <taxon>Rhodospirillales</taxon>
        <taxon>Zavarziniaceae</taxon>
        <taxon>Zavarzinia</taxon>
    </lineage>
</organism>
<dbReference type="PANTHER" id="PTHR11265:SF0">
    <property type="entry name" value="12S RRNA N4-METHYLCYTIDINE METHYLTRANSFERASE"/>
    <property type="match status" value="1"/>
</dbReference>
<evidence type="ECO:0000256" key="3">
    <source>
        <dbReference type="ARBA" id="ARBA00022603"/>
    </source>
</evidence>
<dbReference type="EMBL" id="QGLE01000003">
    <property type="protein sequence ID" value="PWR24823.1"/>
    <property type="molecule type" value="Genomic_DNA"/>
</dbReference>
<comment type="similarity">
    <text evidence="1 6">Belongs to the methyltransferase superfamily. RsmH family.</text>
</comment>
<dbReference type="InterPro" id="IPR029063">
    <property type="entry name" value="SAM-dependent_MTases_sf"/>
</dbReference>
<dbReference type="AlphaFoldDB" id="A0A317EHC0"/>
<dbReference type="SUPFAM" id="SSF81799">
    <property type="entry name" value="Putative methyltransferase TM0872, insert domain"/>
    <property type="match status" value="1"/>
</dbReference>
<keyword evidence="2 6" id="KW-0698">rRNA processing</keyword>